<dbReference type="Proteomes" id="UP000054564">
    <property type="component" value="Unassembled WGS sequence"/>
</dbReference>
<sequence length="109" mass="11806">MSDTPVNANDTTPIAADPLGKDSTESFPASSMSTEAMIRAFIQVQHARALQSASRNARLQSAAPRPLVHRSFSSRGTVHHLDERCPDILRHQGGLASCRQDPCSRLPNS</sequence>
<protein>
    <submittedName>
        <fullName evidence="2">Uncharacterized protein</fullName>
    </submittedName>
</protein>
<proteinExistence type="predicted"/>
<comment type="caution">
    <text evidence="2">The sequence shown here is derived from an EMBL/GenBank/DDBJ whole genome shotgun (WGS) entry which is preliminary data.</text>
</comment>
<feature type="region of interest" description="Disordered" evidence="1">
    <location>
        <begin position="52"/>
        <end position="76"/>
    </location>
</feature>
<dbReference type="AlphaFoldDB" id="A0A0L0UKY1"/>
<name>A0A0L0UKY1_9BASI</name>
<gene>
    <name evidence="2" type="ORF">PSTG_19014</name>
</gene>
<dbReference type="EMBL" id="AJIL01004776">
    <property type="protein sequence ID" value="KNE87600.1"/>
    <property type="molecule type" value="Genomic_DNA"/>
</dbReference>
<reference evidence="3" key="1">
    <citation type="submission" date="2014-03" db="EMBL/GenBank/DDBJ databases">
        <title>The Genome Sequence of Puccinia striiformis f. sp. tritici PST-78.</title>
        <authorList>
            <consortium name="The Broad Institute Genome Sequencing Platform"/>
            <person name="Cuomo C."/>
            <person name="Hulbert S."/>
            <person name="Chen X."/>
            <person name="Walker B."/>
            <person name="Young S.K."/>
            <person name="Zeng Q."/>
            <person name="Gargeya S."/>
            <person name="Fitzgerald M."/>
            <person name="Haas B."/>
            <person name="Abouelleil A."/>
            <person name="Alvarado L."/>
            <person name="Arachchi H.M."/>
            <person name="Berlin A.M."/>
            <person name="Chapman S.B."/>
            <person name="Goldberg J."/>
            <person name="Griggs A."/>
            <person name="Gujja S."/>
            <person name="Hansen M."/>
            <person name="Howarth C."/>
            <person name="Imamovic A."/>
            <person name="Larimer J."/>
            <person name="McCowan C."/>
            <person name="Montmayeur A."/>
            <person name="Murphy C."/>
            <person name="Neiman D."/>
            <person name="Pearson M."/>
            <person name="Priest M."/>
            <person name="Roberts A."/>
            <person name="Saif S."/>
            <person name="Shea T."/>
            <person name="Sisk P."/>
            <person name="Sykes S."/>
            <person name="Wortman J."/>
            <person name="Nusbaum C."/>
            <person name="Birren B."/>
        </authorList>
    </citation>
    <scope>NUCLEOTIDE SEQUENCE [LARGE SCALE GENOMIC DNA]</scope>
    <source>
        <strain evidence="3">race PST-78</strain>
    </source>
</reference>
<evidence type="ECO:0000313" key="3">
    <source>
        <dbReference type="Proteomes" id="UP000054564"/>
    </source>
</evidence>
<keyword evidence="3" id="KW-1185">Reference proteome</keyword>
<feature type="compositionally biased region" description="Polar residues" evidence="1">
    <location>
        <begin position="1"/>
        <end position="12"/>
    </location>
</feature>
<evidence type="ECO:0000256" key="1">
    <source>
        <dbReference type="SAM" id="MobiDB-lite"/>
    </source>
</evidence>
<evidence type="ECO:0000313" key="2">
    <source>
        <dbReference type="EMBL" id="KNE87600.1"/>
    </source>
</evidence>
<accession>A0A0L0UKY1</accession>
<feature type="region of interest" description="Disordered" evidence="1">
    <location>
        <begin position="1"/>
        <end position="31"/>
    </location>
</feature>
<organism evidence="2 3">
    <name type="scientific">Puccinia striiformis f. sp. tritici PST-78</name>
    <dbReference type="NCBI Taxonomy" id="1165861"/>
    <lineage>
        <taxon>Eukaryota</taxon>
        <taxon>Fungi</taxon>
        <taxon>Dikarya</taxon>
        <taxon>Basidiomycota</taxon>
        <taxon>Pucciniomycotina</taxon>
        <taxon>Pucciniomycetes</taxon>
        <taxon>Pucciniales</taxon>
        <taxon>Pucciniaceae</taxon>
        <taxon>Puccinia</taxon>
    </lineage>
</organism>